<accession>A0A0A9D3L0</accession>
<keyword evidence="1" id="KW-0472">Membrane</keyword>
<dbReference type="AlphaFoldDB" id="A0A0A9D3L0"/>
<feature type="transmembrane region" description="Helical" evidence="1">
    <location>
        <begin position="24"/>
        <end position="49"/>
    </location>
</feature>
<organism evidence="2">
    <name type="scientific">Arundo donax</name>
    <name type="common">Giant reed</name>
    <name type="synonym">Donax arundinaceus</name>
    <dbReference type="NCBI Taxonomy" id="35708"/>
    <lineage>
        <taxon>Eukaryota</taxon>
        <taxon>Viridiplantae</taxon>
        <taxon>Streptophyta</taxon>
        <taxon>Embryophyta</taxon>
        <taxon>Tracheophyta</taxon>
        <taxon>Spermatophyta</taxon>
        <taxon>Magnoliopsida</taxon>
        <taxon>Liliopsida</taxon>
        <taxon>Poales</taxon>
        <taxon>Poaceae</taxon>
        <taxon>PACMAD clade</taxon>
        <taxon>Arundinoideae</taxon>
        <taxon>Arundineae</taxon>
        <taxon>Arundo</taxon>
    </lineage>
</organism>
<reference evidence="2" key="1">
    <citation type="submission" date="2014-09" db="EMBL/GenBank/DDBJ databases">
        <authorList>
            <person name="Magalhaes I.L.F."/>
            <person name="Oliveira U."/>
            <person name="Santos F.R."/>
            <person name="Vidigal T.H.D.A."/>
            <person name="Brescovit A.D."/>
            <person name="Santos A.J."/>
        </authorList>
    </citation>
    <scope>NUCLEOTIDE SEQUENCE</scope>
    <source>
        <tissue evidence="2">Shoot tissue taken approximately 20 cm above the soil surface</tissue>
    </source>
</reference>
<evidence type="ECO:0000313" key="2">
    <source>
        <dbReference type="EMBL" id="JAD83154.1"/>
    </source>
</evidence>
<reference evidence="2" key="2">
    <citation type="journal article" date="2015" name="Data Brief">
        <title>Shoot transcriptome of the giant reed, Arundo donax.</title>
        <authorList>
            <person name="Barrero R.A."/>
            <person name="Guerrero F.D."/>
            <person name="Moolhuijzen P."/>
            <person name="Goolsby J.A."/>
            <person name="Tidwell J."/>
            <person name="Bellgard S.E."/>
            <person name="Bellgard M.I."/>
        </authorList>
    </citation>
    <scope>NUCLEOTIDE SEQUENCE</scope>
    <source>
        <tissue evidence="2">Shoot tissue taken approximately 20 cm above the soil surface</tissue>
    </source>
</reference>
<protein>
    <submittedName>
        <fullName evidence="2">Uncharacterized protein</fullName>
    </submittedName>
</protein>
<proteinExistence type="predicted"/>
<sequence>MIFRMVNQDVPLVLSGEMLANQLLVPRMILCGLVCTPLLIASLNIYCMVPSV</sequence>
<keyword evidence="1" id="KW-0812">Transmembrane</keyword>
<evidence type="ECO:0000256" key="1">
    <source>
        <dbReference type="SAM" id="Phobius"/>
    </source>
</evidence>
<dbReference type="EMBL" id="GBRH01214741">
    <property type="protein sequence ID" value="JAD83154.1"/>
    <property type="molecule type" value="Transcribed_RNA"/>
</dbReference>
<keyword evidence="1" id="KW-1133">Transmembrane helix</keyword>
<name>A0A0A9D3L0_ARUDO</name>